<reference evidence="2 3" key="1">
    <citation type="submission" date="2021-06" db="EMBL/GenBank/DDBJ databases">
        <authorList>
            <person name="Palmer J.M."/>
        </authorList>
    </citation>
    <scope>NUCLEOTIDE SEQUENCE [LARGE SCALE GENOMIC DNA]</scope>
    <source>
        <strain evidence="3">if_2019</strain>
        <tissue evidence="2">Muscle</tissue>
    </source>
</reference>
<gene>
    <name evidence="2" type="ORF">ILYODFUR_016012</name>
</gene>
<keyword evidence="3" id="KW-1185">Reference proteome</keyword>
<feature type="region of interest" description="Disordered" evidence="1">
    <location>
        <begin position="18"/>
        <end position="44"/>
    </location>
</feature>
<sequence length="97" mass="10644">QQRQTNQQLEQIASMLQHSLSTQSSTSVDGATAPSVSQQLPHPCDVISPNPEKFSREVGNRGFLLHCTLVFNRSPHSFPHDDVKISYISGLSTGRAL</sequence>
<name>A0ABV0SMS9_9TELE</name>
<dbReference type="EMBL" id="JAHRIQ010001437">
    <property type="protein sequence ID" value="MEQ2221441.1"/>
    <property type="molecule type" value="Genomic_DNA"/>
</dbReference>
<feature type="compositionally biased region" description="Low complexity" evidence="1">
    <location>
        <begin position="18"/>
        <end position="27"/>
    </location>
</feature>
<evidence type="ECO:0000313" key="3">
    <source>
        <dbReference type="Proteomes" id="UP001482620"/>
    </source>
</evidence>
<proteinExistence type="predicted"/>
<dbReference type="Proteomes" id="UP001482620">
    <property type="component" value="Unassembled WGS sequence"/>
</dbReference>
<accession>A0ABV0SMS9</accession>
<feature type="non-terminal residue" evidence="2">
    <location>
        <position position="1"/>
    </location>
</feature>
<evidence type="ECO:0000256" key="1">
    <source>
        <dbReference type="SAM" id="MobiDB-lite"/>
    </source>
</evidence>
<protein>
    <submittedName>
        <fullName evidence="2">Uncharacterized protein</fullName>
    </submittedName>
</protein>
<organism evidence="2 3">
    <name type="scientific">Ilyodon furcidens</name>
    <name type="common">goldbreast splitfin</name>
    <dbReference type="NCBI Taxonomy" id="33524"/>
    <lineage>
        <taxon>Eukaryota</taxon>
        <taxon>Metazoa</taxon>
        <taxon>Chordata</taxon>
        <taxon>Craniata</taxon>
        <taxon>Vertebrata</taxon>
        <taxon>Euteleostomi</taxon>
        <taxon>Actinopterygii</taxon>
        <taxon>Neopterygii</taxon>
        <taxon>Teleostei</taxon>
        <taxon>Neoteleostei</taxon>
        <taxon>Acanthomorphata</taxon>
        <taxon>Ovalentaria</taxon>
        <taxon>Atherinomorphae</taxon>
        <taxon>Cyprinodontiformes</taxon>
        <taxon>Goodeidae</taxon>
        <taxon>Ilyodon</taxon>
    </lineage>
</organism>
<comment type="caution">
    <text evidence="2">The sequence shown here is derived from an EMBL/GenBank/DDBJ whole genome shotgun (WGS) entry which is preliminary data.</text>
</comment>
<evidence type="ECO:0000313" key="2">
    <source>
        <dbReference type="EMBL" id="MEQ2221441.1"/>
    </source>
</evidence>